<reference evidence="2" key="1">
    <citation type="journal article" date="2017" name="Front. Plant Sci.">
        <title>Climate Clever Clovers: New Paradigm to Reduce the Environmental Footprint of Ruminants by Breeding Low Methanogenic Forages Utilizing Haplotype Variation.</title>
        <authorList>
            <person name="Kaur P."/>
            <person name="Appels R."/>
            <person name="Bayer P.E."/>
            <person name="Keeble-Gagnere G."/>
            <person name="Wang J."/>
            <person name="Hirakawa H."/>
            <person name="Shirasawa K."/>
            <person name="Vercoe P."/>
            <person name="Stefanova K."/>
            <person name="Durmic Z."/>
            <person name="Nichols P."/>
            <person name="Revell C."/>
            <person name="Isobe S.N."/>
            <person name="Edwards D."/>
            <person name="Erskine W."/>
        </authorList>
    </citation>
    <scope>NUCLEOTIDE SEQUENCE [LARGE SCALE GENOMIC DNA]</scope>
    <source>
        <strain evidence="2">cv. Daliak</strain>
    </source>
</reference>
<dbReference type="InterPro" id="IPR003855">
    <property type="entry name" value="K+_transporter"/>
</dbReference>
<dbReference type="GO" id="GO:0015079">
    <property type="term" value="F:potassium ion transmembrane transporter activity"/>
    <property type="evidence" value="ECO:0007669"/>
    <property type="project" value="InterPro"/>
</dbReference>
<evidence type="ECO:0000313" key="2">
    <source>
        <dbReference type="Proteomes" id="UP000242715"/>
    </source>
</evidence>
<accession>A0A2Z6M7W9</accession>
<dbReference type="GO" id="GO:0016020">
    <property type="term" value="C:membrane"/>
    <property type="evidence" value="ECO:0007669"/>
    <property type="project" value="InterPro"/>
</dbReference>
<gene>
    <name evidence="1" type="ORF">TSUD_176050</name>
</gene>
<protein>
    <submittedName>
        <fullName evidence="1">Uncharacterized protein</fullName>
    </submittedName>
</protein>
<proteinExistence type="predicted"/>
<keyword evidence="2" id="KW-1185">Reference proteome</keyword>
<dbReference type="Proteomes" id="UP000242715">
    <property type="component" value="Unassembled WGS sequence"/>
</dbReference>
<organism evidence="1 2">
    <name type="scientific">Trifolium subterraneum</name>
    <name type="common">Subterranean clover</name>
    <dbReference type="NCBI Taxonomy" id="3900"/>
    <lineage>
        <taxon>Eukaryota</taxon>
        <taxon>Viridiplantae</taxon>
        <taxon>Streptophyta</taxon>
        <taxon>Embryophyta</taxon>
        <taxon>Tracheophyta</taxon>
        <taxon>Spermatophyta</taxon>
        <taxon>Magnoliopsida</taxon>
        <taxon>eudicotyledons</taxon>
        <taxon>Gunneridae</taxon>
        <taxon>Pentapetalae</taxon>
        <taxon>rosids</taxon>
        <taxon>fabids</taxon>
        <taxon>Fabales</taxon>
        <taxon>Fabaceae</taxon>
        <taxon>Papilionoideae</taxon>
        <taxon>50 kb inversion clade</taxon>
        <taxon>NPAAA clade</taxon>
        <taxon>Hologalegina</taxon>
        <taxon>IRL clade</taxon>
        <taxon>Trifolieae</taxon>
        <taxon>Trifolium</taxon>
    </lineage>
</organism>
<evidence type="ECO:0000313" key="1">
    <source>
        <dbReference type="EMBL" id="GAU18263.1"/>
    </source>
</evidence>
<dbReference type="OrthoDB" id="504708at2759"/>
<dbReference type="PANTHER" id="PTHR30540:SF94">
    <property type="entry name" value="POTASSIUM TRANSPORTER 5"/>
    <property type="match status" value="1"/>
</dbReference>
<sequence length="281" mass="31694">MNTCRVHGMGIMYFEHSQGSPQMFARLIIDLPSLHSVVVLFSIKATPTSRVSLGDRHSHTQQIEVATIVEQLDEEEENAIVVPRVSSDSIQPIEIVGSEDEVENEMELIDTARRNGVNHMCGEIEITANPNSSIFRKAGSQVLNFINECLHACVRACEAFALYSLMCKHAKVNFTPSQQSEDREIDSNNRHKLKEMIENSSVALGYTHDIIETAMMIGDGIFTPLMSVFVFDHTWIWLEIGWQVCGEGCVNIVESGRRMFWKEVGTEYSGICREYGDFKLK</sequence>
<dbReference type="PANTHER" id="PTHR30540">
    <property type="entry name" value="OSMOTIC STRESS POTASSIUM TRANSPORTER"/>
    <property type="match status" value="1"/>
</dbReference>
<dbReference type="EMBL" id="DF973181">
    <property type="protein sequence ID" value="GAU18263.1"/>
    <property type="molecule type" value="Genomic_DNA"/>
</dbReference>
<dbReference type="AlphaFoldDB" id="A0A2Z6M7W9"/>
<name>A0A2Z6M7W9_TRISU</name>